<dbReference type="OrthoDB" id="152349at2"/>
<organism evidence="1 2">
    <name type="scientific">Amycolatopsis xylanica</name>
    <dbReference type="NCBI Taxonomy" id="589385"/>
    <lineage>
        <taxon>Bacteria</taxon>
        <taxon>Bacillati</taxon>
        <taxon>Actinomycetota</taxon>
        <taxon>Actinomycetes</taxon>
        <taxon>Pseudonocardiales</taxon>
        <taxon>Pseudonocardiaceae</taxon>
        <taxon>Amycolatopsis</taxon>
    </lineage>
</organism>
<keyword evidence="2" id="KW-1185">Reference proteome</keyword>
<evidence type="ECO:0000313" key="2">
    <source>
        <dbReference type="Proteomes" id="UP000199515"/>
    </source>
</evidence>
<name>A0A1H2TYH1_9PSEU</name>
<sequence>MIEICELCGTPVGAKHAHVADTGGRRLLCACRACFLAFTHDSRYRAVPERYLWDPGRPITGIDWELLDTPAASAFFLRRGFQVTGFYPSPAGATECLLSPGFWGRLTVRHPLVTAAEPDVEAILLHKTARGTDCFLVPIDMCYRLVGTVRRHWTGLDGGRRMRARVDELFAEIKGRARPV</sequence>
<dbReference type="STRING" id="589385.SAMN05421504_101708"/>
<gene>
    <name evidence="1" type="ORF">SAMN05421504_101708</name>
</gene>
<dbReference type="InterPro" id="IPR045991">
    <property type="entry name" value="DUF5947"/>
</dbReference>
<dbReference type="Proteomes" id="UP000199515">
    <property type="component" value="Unassembled WGS sequence"/>
</dbReference>
<dbReference type="EMBL" id="FNON01000001">
    <property type="protein sequence ID" value="SDW48204.1"/>
    <property type="molecule type" value="Genomic_DNA"/>
</dbReference>
<reference evidence="1 2" key="1">
    <citation type="submission" date="2016-10" db="EMBL/GenBank/DDBJ databases">
        <authorList>
            <person name="de Groot N.N."/>
        </authorList>
    </citation>
    <scope>NUCLEOTIDE SEQUENCE [LARGE SCALE GENOMIC DNA]</scope>
    <source>
        <strain evidence="1 2">CPCC 202699</strain>
    </source>
</reference>
<accession>A0A1H2TYH1</accession>
<proteinExistence type="predicted"/>
<dbReference type="Pfam" id="PF19372">
    <property type="entry name" value="DUF5947"/>
    <property type="match status" value="1"/>
</dbReference>
<evidence type="ECO:0000313" key="1">
    <source>
        <dbReference type="EMBL" id="SDW48204.1"/>
    </source>
</evidence>
<dbReference type="RefSeq" id="WP_091286476.1">
    <property type="nucleotide sequence ID" value="NZ_FNON01000001.1"/>
</dbReference>
<protein>
    <submittedName>
        <fullName evidence="1">Uncharacterized protein</fullName>
    </submittedName>
</protein>
<dbReference type="AlphaFoldDB" id="A0A1H2TYH1"/>